<protein>
    <submittedName>
        <fullName evidence="2">Amylo-alpha-1,6-glucosidase</fullName>
    </submittedName>
</protein>
<dbReference type="KEGG" id="pnp:IJ22_39810"/>
<keyword evidence="3" id="KW-1185">Reference proteome</keyword>
<feature type="domain" description="Glycogen debranching enzyme C-terminal" evidence="1">
    <location>
        <begin position="419"/>
        <end position="767"/>
    </location>
</feature>
<name>A0A0U2W9Y3_9BACL</name>
<evidence type="ECO:0000259" key="1">
    <source>
        <dbReference type="Pfam" id="PF06202"/>
    </source>
</evidence>
<dbReference type="InterPro" id="IPR032790">
    <property type="entry name" value="GDE_C"/>
</dbReference>
<dbReference type="RefSeq" id="WP_160327397.1">
    <property type="nucleotide sequence ID" value="NZ_CP013652.1"/>
</dbReference>
<sequence>MNTIQAKQLGDIFYLMTYVKGSLRNAYSGGERIGFRFNLDNPPLALGGVAIDFKLLLDGSEVDPSLVWIRQGYQGRNAGTISETRPYTFEVGAPTEWTVLLPGGLAPGEHSIVIVTEQYAFGKIYSRFTIQDEVSDIQEPCLMSTGPFHRPLALSNDASFAVINWAGDLSADWNWWGLVTDNGGLYSPPARYIRQLKWELAERGAAGSYPLVRYTDRADHLPGRLEAYSRFGSLTVQRKVFMSVDDAAVFTRFILSNDGDEAGEVELIGNTEAMLVPYGLLGVKAKQFKFRATPRSIVMENPQLPYVGVIACDADMTASFGTSYEGADPGFHFRIPVKVEPHASVTVTVVLSGDPESKERAVHIASRSLQNAEEQFALAVSSHREYLENTIAVRTGDAELDQAFDFAKLALKNLKFNHPEIGAGICAGFPRFPNYWSRDSAWTAFAYLAIGDMEFVKEVLLNFISLQLEEDRPGAFAGDMPTVISGPGFMHQTSWGGSAEGVLLQTILFREYVYAAQDTEFAKAHFSSIQKSMAWAQRCDRDGDGFLEHGIVGDVSTSQAFTIPDTQWMDHIDRRKSSNDVQGLYWHALRAAADVAGLVGEPEFAREWSRKADIVERKYEEEFWFEDGGYYYDRLLEDGTPDPTLRPNYAVNLMFSTLADAERVKSSLERLESEEMTTPFGLRTRSSKDEGKGYDPSSYQEGAVWNLTTGWTAMAEFKAGRAEQGVAFLRMIASRILDEMGMAAELYRANKPEPLNGCFLQAWSIGMYVWGFVRYHQEIKRLTK</sequence>
<dbReference type="PATRIC" id="fig|162209.4.peg.4225"/>
<organism evidence="2 3">
    <name type="scientific">Paenibacillus naphthalenovorans</name>
    <dbReference type="NCBI Taxonomy" id="162209"/>
    <lineage>
        <taxon>Bacteria</taxon>
        <taxon>Bacillati</taxon>
        <taxon>Bacillota</taxon>
        <taxon>Bacilli</taxon>
        <taxon>Bacillales</taxon>
        <taxon>Paenibacillaceae</taxon>
        <taxon>Paenibacillus</taxon>
    </lineage>
</organism>
<dbReference type="STRING" id="162209.IJ22_39810"/>
<gene>
    <name evidence="2" type="ORF">IJ22_39810</name>
</gene>
<reference evidence="2 3" key="2">
    <citation type="journal article" date="2016" name="Genome Announc.">
        <title>Complete Genome Sequences of Two Interactive Moderate Thermophiles, Paenibacillus napthalenovorans 32O-Y and Paenibacillus sp. 32O-W.</title>
        <authorList>
            <person name="Butler R.R.III."/>
            <person name="Wang J."/>
            <person name="Stark B.C."/>
            <person name="Pombert J.F."/>
        </authorList>
    </citation>
    <scope>NUCLEOTIDE SEQUENCE [LARGE SCALE GENOMIC DNA]</scope>
    <source>
        <strain evidence="2 3">32O-Y</strain>
    </source>
</reference>
<reference evidence="3" key="1">
    <citation type="submission" date="2015-12" db="EMBL/GenBank/DDBJ databases">
        <title>Complete genome sequences of two moderately thermophilic Paenibacillus species.</title>
        <authorList>
            <person name="Butler R.III."/>
            <person name="Wang J."/>
            <person name="Stark B.C."/>
            <person name="Pombert J.-F."/>
        </authorList>
    </citation>
    <scope>NUCLEOTIDE SEQUENCE [LARGE SCALE GENOMIC DNA]</scope>
    <source>
        <strain evidence="3">32O-Y</strain>
    </source>
</reference>
<dbReference type="Pfam" id="PF06202">
    <property type="entry name" value="GDE_C"/>
    <property type="match status" value="1"/>
</dbReference>
<evidence type="ECO:0000313" key="3">
    <source>
        <dbReference type="Proteomes" id="UP000061660"/>
    </source>
</evidence>
<dbReference type="GO" id="GO:0005975">
    <property type="term" value="P:carbohydrate metabolic process"/>
    <property type="evidence" value="ECO:0007669"/>
    <property type="project" value="InterPro"/>
</dbReference>
<dbReference type="Gene3D" id="1.50.10.10">
    <property type="match status" value="1"/>
</dbReference>
<dbReference type="InterPro" id="IPR012341">
    <property type="entry name" value="6hp_glycosidase-like_sf"/>
</dbReference>
<accession>A0A0U2W9Y3</accession>
<dbReference type="Proteomes" id="UP000061660">
    <property type="component" value="Chromosome"/>
</dbReference>
<dbReference type="InterPro" id="IPR008928">
    <property type="entry name" value="6-hairpin_glycosidase_sf"/>
</dbReference>
<dbReference type="SUPFAM" id="SSF48208">
    <property type="entry name" value="Six-hairpin glycosidases"/>
    <property type="match status" value="1"/>
</dbReference>
<proteinExistence type="predicted"/>
<dbReference type="AlphaFoldDB" id="A0A0U2W9Y3"/>
<dbReference type="OrthoDB" id="9761875at2"/>
<evidence type="ECO:0000313" key="2">
    <source>
        <dbReference type="EMBL" id="ALS24293.1"/>
    </source>
</evidence>
<dbReference type="EMBL" id="CP013652">
    <property type="protein sequence ID" value="ALS24293.1"/>
    <property type="molecule type" value="Genomic_DNA"/>
</dbReference>
<dbReference type="PANTHER" id="PTHR34987">
    <property type="entry name" value="C, PUTATIVE (AFU_ORTHOLOGUE AFUA_3G02880)-RELATED"/>
    <property type="match status" value="1"/>
</dbReference>
<dbReference type="PANTHER" id="PTHR34987:SF4">
    <property type="entry name" value="ALPHA-L-RHAMNOSIDASE C-TERMINAL DOMAIN-CONTAINING PROTEIN"/>
    <property type="match status" value="1"/>
</dbReference>